<evidence type="ECO:0000313" key="2">
    <source>
        <dbReference type="Proteomes" id="UP000036403"/>
    </source>
</evidence>
<protein>
    <submittedName>
        <fullName evidence="1">Gag-pol protein</fullName>
    </submittedName>
</protein>
<sequence length="120" mass="13941">MTRLVGCNRARSTAYHPQTNGMMERLHRTLETAIRCQESEEWTNALKTALLGLRIALKEDLKCSPAELVYGTILRIPGEFIFENLDAANPQIYVERFRRYTQNLRPTPSSHHRKTKLFTH</sequence>
<dbReference type="AlphaFoldDB" id="A0A0J7KND4"/>
<dbReference type="EMBL" id="LBMM01005174">
    <property type="protein sequence ID" value="KMQ91754.1"/>
    <property type="molecule type" value="Genomic_DNA"/>
</dbReference>
<dbReference type="STRING" id="67767.A0A0J7KND4"/>
<dbReference type="GO" id="GO:0003676">
    <property type="term" value="F:nucleic acid binding"/>
    <property type="evidence" value="ECO:0007669"/>
    <property type="project" value="InterPro"/>
</dbReference>
<proteinExistence type="predicted"/>
<dbReference type="OrthoDB" id="422540at2759"/>
<dbReference type="InterPro" id="IPR036397">
    <property type="entry name" value="RNaseH_sf"/>
</dbReference>
<dbReference type="PANTHER" id="PTHR38681">
    <property type="entry name" value="RETROVIRUS-RELATED POL POLYPROTEIN FROM TRANSPOSON 412-LIKE PROTEIN-RELATED"/>
    <property type="match status" value="1"/>
</dbReference>
<dbReference type="Gene3D" id="3.30.420.10">
    <property type="entry name" value="Ribonuclease H-like superfamily/Ribonuclease H"/>
    <property type="match status" value="1"/>
</dbReference>
<dbReference type="PaxDb" id="67767-A0A0J7KND4"/>
<dbReference type="Proteomes" id="UP000036403">
    <property type="component" value="Unassembled WGS sequence"/>
</dbReference>
<organism evidence="1 2">
    <name type="scientific">Lasius niger</name>
    <name type="common">Black garden ant</name>
    <dbReference type="NCBI Taxonomy" id="67767"/>
    <lineage>
        <taxon>Eukaryota</taxon>
        <taxon>Metazoa</taxon>
        <taxon>Ecdysozoa</taxon>
        <taxon>Arthropoda</taxon>
        <taxon>Hexapoda</taxon>
        <taxon>Insecta</taxon>
        <taxon>Pterygota</taxon>
        <taxon>Neoptera</taxon>
        <taxon>Endopterygota</taxon>
        <taxon>Hymenoptera</taxon>
        <taxon>Apocrita</taxon>
        <taxon>Aculeata</taxon>
        <taxon>Formicoidea</taxon>
        <taxon>Formicidae</taxon>
        <taxon>Formicinae</taxon>
        <taxon>Lasius</taxon>
        <taxon>Lasius</taxon>
    </lineage>
</organism>
<gene>
    <name evidence="1" type="ORF">RF55_8339</name>
</gene>
<dbReference type="PANTHER" id="PTHR38681:SF1">
    <property type="entry name" value="RETROVIRUS-RELATED POL POLYPROTEIN FROM TRANSPOSON 412-LIKE PROTEIN"/>
    <property type="match status" value="1"/>
</dbReference>
<evidence type="ECO:0000313" key="1">
    <source>
        <dbReference type="EMBL" id="KMQ91754.1"/>
    </source>
</evidence>
<comment type="caution">
    <text evidence="1">The sequence shown here is derived from an EMBL/GenBank/DDBJ whole genome shotgun (WGS) entry which is preliminary data.</text>
</comment>
<reference evidence="1 2" key="1">
    <citation type="submission" date="2015-04" db="EMBL/GenBank/DDBJ databases">
        <title>Lasius niger genome sequencing.</title>
        <authorList>
            <person name="Konorov E.A."/>
            <person name="Nikitin M.A."/>
            <person name="Kirill M.V."/>
            <person name="Chang P."/>
        </authorList>
    </citation>
    <scope>NUCLEOTIDE SEQUENCE [LARGE SCALE GENOMIC DNA]</scope>
    <source>
        <tissue evidence="1">Whole</tissue>
    </source>
</reference>
<dbReference type="InterPro" id="IPR012337">
    <property type="entry name" value="RNaseH-like_sf"/>
</dbReference>
<keyword evidence="2" id="KW-1185">Reference proteome</keyword>
<name>A0A0J7KND4_LASNI</name>
<accession>A0A0J7KND4</accession>
<dbReference type="SUPFAM" id="SSF53098">
    <property type="entry name" value="Ribonuclease H-like"/>
    <property type="match status" value="1"/>
</dbReference>